<dbReference type="Proteomes" id="UP000076798">
    <property type="component" value="Unassembled WGS sequence"/>
</dbReference>
<evidence type="ECO:0000313" key="2">
    <source>
        <dbReference type="Proteomes" id="UP000076798"/>
    </source>
</evidence>
<sequence length="230" mass="25365">MAHVIDLATQALLKSRSKAPHHNQYDTDAHLPEGDAESRDDIGLVCAISVKERLLSQRKELFPDIRNTMHEIPSTSATANKTTSTAGAVCNSASIGSSSTCLCKERVTSFIQILHIRETDPTKKAGLAKLQMQASDWAEVKSSIYVLSLADWAQQAFSSDHNPSLYYAIPALEGLHFPWNACLDNQKLKPYRNATEIGLDTVKEYYDRAADPDTPLSAIQLDPTRKAKHS</sequence>
<accession>A0A166ABH9</accession>
<organism evidence="1 2">
    <name type="scientific">Sistotremastrum suecicum HHB10207 ss-3</name>
    <dbReference type="NCBI Taxonomy" id="1314776"/>
    <lineage>
        <taxon>Eukaryota</taxon>
        <taxon>Fungi</taxon>
        <taxon>Dikarya</taxon>
        <taxon>Basidiomycota</taxon>
        <taxon>Agaricomycotina</taxon>
        <taxon>Agaricomycetes</taxon>
        <taxon>Sistotremastrales</taxon>
        <taxon>Sistotremastraceae</taxon>
        <taxon>Sistotremastrum</taxon>
    </lineage>
</organism>
<name>A0A166ABH9_9AGAM</name>
<dbReference type="AlphaFoldDB" id="A0A166ABH9"/>
<gene>
    <name evidence="1" type="ORF">SISSUDRAFT_1064717</name>
</gene>
<keyword evidence="2" id="KW-1185">Reference proteome</keyword>
<dbReference type="EMBL" id="KV428150">
    <property type="protein sequence ID" value="KZT35173.1"/>
    <property type="molecule type" value="Genomic_DNA"/>
</dbReference>
<evidence type="ECO:0000313" key="1">
    <source>
        <dbReference type="EMBL" id="KZT35173.1"/>
    </source>
</evidence>
<reference evidence="1 2" key="1">
    <citation type="journal article" date="2016" name="Mol. Biol. Evol.">
        <title>Comparative Genomics of Early-Diverging Mushroom-Forming Fungi Provides Insights into the Origins of Lignocellulose Decay Capabilities.</title>
        <authorList>
            <person name="Nagy L.G."/>
            <person name="Riley R."/>
            <person name="Tritt A."/>
            <person name="Adam C."/>
            <person name="Daum C."/>
            <person name="Floudas D."/>
            <person name="Sun H."/>
            <person name="Yadav J.S."/>
            <person name="Pangilinan J."/>
            <person name="Larsson K.H."/>
            <person name="Matsuura K."/>
            <person name="Barry K."/>
            <person name="Labutti K."/>
            <person name="Kuo R."/>
            <person name="Ohm R.A."/>
            <person name="Bhattacharya S.S."/>
            <person name="Shirouzu T."/>
            <person name="Yoshinaga Y."/>
            <person name="Martin F.M."/>
            <person name="Grigoriev I.V."/>
            <person name="Hibbett D.S."/>
        </authorList>
    </citation>
    <scope>NUCLEOTIDE SEQUENCE [LARGE SCALE GENOMIC DNA]</scope>
    <source>
        <strain evidence="1 2">HHB10207 ss-3</strain>
    </source>
</reference>
<proteinExistence type="predicted"/>
<dbReference type="OrthoDB" id="2690041at2759"/>
<protein>
    <submittedName>
        <fullName evidence="1">Uncharacterized protein</fullName>
    </submittedName>
</protein>